<organism evidence="2">
    <name type="scientific">Hexamita inflata</name>
    <dbReference type="NCBI Taxonomy" id="28002"/>
    <lineage>
        <taxon>Eukaryota</taxon>
        <taxon>Metamonada</taxon>
        <taxon>Diplomonadida</taxon>
        <taxon>Hexamitidae</taxon>
        <taxon>Hexamitinae</taxon>
        <taxon>Hexamita</taxon>
    </lineage>
</organism>
<reference evidence="2" key="1">
    <citation type="submission" date="2023-06" db="EMBL/GenBank/DDBJ databases">
        <authorList>
            <person name="Kurt Z."/>
        </authorList>
    </citation>
    <scope>NUCLEOTIDE SEQUENCE</scope>
</reference>
<keyword evidence="4" id="KW-1185">Reference proteome</keyword>
<reference evidence="3 4" key="2">
    <citation type="submission" date="2024-07" db="EMBL/GenBank/DDBJ databases">
        <authorList>
            <person name="Akdeniz Z."/>
        </authorList>
    </citation>
    <scope>NUCLEOTIDE SEQUENCE [LARGE SCALE GENOMIC DNA]</scope>
</reference>
<dbReference type="AlphaFoldDB" id="A0AA86N8Y3"/>
<evidence type="ECO:0000313" key="3">
    <source>
        <dbReference type="EMBL" id="CAL6025776.1"/>
    </source>
</evidence>
<proteinExistence type="predicted"/>
<keyword evidence="1" id="KW-0812">Transmembrane</keyword>
<protein>
    <submittedName>
        <fullName evidence="2">Uncharacterized protein</fullName>
    </submittedName>
</protein>
<keyword evidence="1" id="KW-1133">Transmembrane helix</keyword>
<comment type="caution">
    <text evidence="2">The sequence shown here is derived from an EMBL/GenBank/DDBJ whole genome shotgun (WGS) entry which is preliminary data.</text>
</comment>
<dbReference type="Proteomes" id="UP001642409">
    <property type="component" value="Unassembled WGS sequence"/>
</dbReference>
<sequence length="565" mass="62674">MLYLVGNILMTNSFKQCFSAASTIVGNKLTNTITLNLFPNPLIKFIPSDNMCQVLNGKSSTAFILLSSPSKGNIQLPPTGAGISFVYLFNQNISISYKFASAALYADTLDATFGGFNILLDGEYEVKASVADVFHTLSNQTACFSSTRFTFSLLDDWYSFEVQPLFCEVSSFTVFFEYQVNNVWLRVPVRPVDDANVFVSTNDYKTSNVQFATIKRYLLDMKSATESSKYTADEKAALLKMVQTIFLNVSTPVRLSLDYSVKSTTASITSVSSYLFSDNKLKCASQMVTKATLNFNGLAFKTGFNNAIPCLNIPNTNINYALAQTILQKTTQVILSVLITSNQAPIKLTKTVSIQNFISLYFVQFNVSDQIIKDILTTEVYSGAQIQLFIQLIDSNGQMVLDFNTVPIKLSRTCTQQRVWHIQKDKSISTAWTNQALRCTSKGAATINVEYVGLQKIGGQFTIVEKYSASSLSNLSLAKNEVPITCNNNAIGDKNICQTNRTNNMKANVRKNIVYFAETPTELTEVKYIVVETDLSIWTYFYVALGVLSVIIICATIYLTVKGNQ</sequence>
<accession>A0AA86N8Y3</accession>
<evidence type="ECO:0000256" key="1">
    <source>
        <dbReference type="SAM" id="Phobius"/>
    </source>
</evidence>
<dbReference type="EMBL" id="CATOUU010000062">
    <property type="protein sequence ID" value="CAI9914990.1"/>
    <property type="molecule type" value="Genomic_DNA"/>
</dbReference>
<evidence type="ECO:0000313" key="2">
    <source>
        <dbReference type="EMBL" id="CAI9914990.1"/>
    </source>
</evidence>
<gene>
    <name evidence="2" type="ORF">HINF_LOCUS2635</name>
    <name evidence="3" type="ORF">HINF_LOCUS30527</name>
</gene>
<keyword evidence="1" id="KW-0472">Membrane</keyword>
<evidence type="ECO:0000313" key="4">
    <source>
        <dbReference type="Proteomes" id="UP001642409"/>
    </source>
</evidence>
<feature type="transmembrane region" description="Helical" evidence="1">
    <location>
        <begin position="537"/>
        <end position="561"/>
    </location>
</feature>
<dbReference type="EMBL" id="CAXDID020000100">
    <property type="protein sequence ID" value="CAL6025776.1"/>
    <property type="molecule type" value="Genomic_DNA"/>
</dbReference>
<name>A0AA86N8Y3_9EUKA</name>